<keyword evidence="1" id="KW-0812">Transmembrane</keyword>
<accession>F3PSL9</accession>
<evidence type="ECO:0000313" key="2">
    <source>
        <dbReference type="EMBL" id="EGF57486.1"/>
    </source>
</evidence>
<feature type="transmembrane region" description="Helical" evidence="1">
    <location>
        <begin position="20"/>
        <end position="39"/>
    </location>
</feature>
<evidence type="ECO:0000256" key="1">
    <source>
        <dbReference type="SAM" id="Phobius"/>
    </source>
</evidence>
<keyword evidence="3" id="KW-1185">Reference proteome</keyword>
<protein>
    <submittedName>
        <fullName evidence="2">Conserved domain protein</fullName>
    </submittedName>
</protein>
<dbReference type="AlphaFoldDB" id="F3PSL9"/>
<organism evidence="2 3">
    <name type="scientific">Bacteroides fluxus YIT 12057</name>
    <dbReference type="NCBI Taxonomy" id="763034"/>
    <lineage>
        <taxon>Bacteria</taxon>
        <taxon>Pseudomonadati</taxon>
        <taxon>Bacteroidota</taxon>
        <taxon>Bacteroidia</taxon>
        <taxon>Bacteroidales</taxon>
        <taxon>Bacteroidaceae</taxon>
        <taxon>Bacteroides</taxon>
    </lineage>
</organism>
<dbReference type="STRING" id="763034.HMPREF9446_01564"/>
<name>F3PSL9_9BACE</name>
<comment type="caution">
    <text evidence="2">The sequence shown here is derived from an EMBL/GenBank/DDBJ whole genome shotgun (WGS) entry which is preliminary data.</text>
</comment>
<gene>
    <name evidence="2" type="ORF">HMPREF9446_01564</name>
</gene>
<evidence type="ECO:0000313" key="3">
    <source>
        <dbReference type="Proteomes" id="UP000003416"/>
    </source>
</evidence>
<dbReference type="HOGENOM" id="CLU_2696826_0_0_10"/>
<reference evidence="2 3" key="1">
    <citation type="submission" date="2011-02" db="EMBL/GenBank/DDBJ databases">
        <authorList>
            <person name="Weinstock G."/>
            <person name="Sodergren E."/>
            <person name="Clifton S."/>
            <person name="Fulton L."/>
            <person name="Fulton B."/>
            <person name="Courtney L."/>
            <person name="Fronick C."/>
            <person name="Harrison M."/>
            <person name="Strong C."/>
            <person name="Farmer C."/>
            <person name="Delahaunty K."/>
            <person name="Markovic C."/>
            <person name="Hall O."/>
            <person name="Minx P."/>
            <person name="Tomlinson C."/>
            <person name="Mitreva M."/>
            <person name="Hou S."/>
            <person name="Chen J."/>
            <person name="Wollam A."/>
            <person name="Pepin K.H."/>
            <person name="Johnson M."/>
            <person name="Bhonagiri V."/>
            <person name="Zhang X."/>
            <person name="Suruliraj S."/>
            <person name="Warren W."/>
            <person name="Chinwalla A."/>
            <person name="Mardis E.R."/>
            <person name="Wilson R.K."/>
        </authorList>
    </citation>
    <scope>NUCLEOTIDE SEQUENCE [LARGE SCALE GENOMIC DNA]</scope>
    <source>
        <strain evidence="2 3">YIT 12057</strain>
    </source>
</reference>
<keyword evidence="1" id="KW-0472">Membrane</keyword>
<proteinExistence type="predicted"/>
<dbReference type="Proteomes" id="UP000003416">
    <property type="component" value="Unassembled WGS sequence"/>
</dbReference>
<keyword evidence="1" id="KW-1133">Transmembrane helix</keyword>
<dbReference type="EMBL" id="AFBN01000028">
    <property type="protein sequence ID" value="EGF57486.1"/>
    <property type="molecule type" value="Genomic_DNA"/>
</dbReference>
<sequence length="73" mass="8370">MVTEARNKNKYDFLNAKKVCLRFALAGIKSIFVTVFYVSERKGMKTDVLSVSVETDDTCRVWDGIHLLNNIKK</sequence>